<dbReference type="PRINTS" id="PR00413">
    <property type="entry name" value="HADHALOGNASE"/>
</dbReference>
<dbReference type="Gene3D" id="3.40.50.1000">
    <property type="entry name" value="HAD superfamily/HAD-like"/>
    <property type="match status" value="1"/>
</dbReference>
<name>A0ABS4K8Q9_9CLOT</name>
<dbReference type="SFLD" id="SFLDG01129">
    <property type="entry name" value="C1.5:_HAD__Beta-PGM__Phosphata"/>
    <property type="match status" value="1"/>
</dbReference>
<dbReference type="SUPFAM" id="SSF56784">
    <property type="entry name" value="HAD-like"/>
    <property type="match status" value="1"/>
</dbReference>
<organism evidence="1 2">
    <name type="scientific">Clostridium punense</name>
    <dbReference type="NCBI Taxonomy" id="1054297"/>
    <lineage>
        <taxon>Bacteria</taxon>
        <taxon>Bacillati</taxon>
        <taxon>Bacillota</taxon>
        <taxon>Clostridia</taxon>
        <taxon>Eubacteriales</taxon>
        <taxon>Clostridiaceae</taxon>
        <taxon>Clostridium</taxon>
    </lineage>
</organism>
<comment type="caution">
    <text evidence="1">The sequence shown here is derived from an EMBL/GenBank/DDBJ whole genome shotgun (WGS) entry which is preliminary data.</text>
</comment>
<proteinExistence type="predicted"/>
<dbReference type="RefSeq" id="WP_021281536.1">
    <property type="nucleotide sequence ID" value="NZ_JAGGLL010000052.1"/>
</dbReference>
<protein>
    <submittedName>
        <fullName evidence="1">Hydrolase of the HAD superfamily</fullName>
    </submittedName>
</protein>
<dbReference type="Pfam" id="PF00702">
    <property type="entry name" value="Hydrolase"/>
    <property type="match status" value="1"/>
</dbReference>
<dbReference type="Proteomes" id="UP001519308">
    <property type="component" value="Unassembled WGS sequence"/>
</dbReference>
<dbReference type="EMBL" id="JAGGLL010000052">
    <property type="protein sequence ID" value="MBP2024167.1"/>
    <property type="molecule type" value="Genomic_DNA"/>
</dbReference>
<dbReference type="InterPro" id="IPR023214">
    <property type="entry name" value="HAD_sf"/>
</dbReference>
<reference evidence="1 2" key="1">
    <citation type="submission" date="2021-03" db="EMBL/GenBank/DDBJ databases">
        <title>Genomic Encyclopedia of Type Strains, Phase IV (KMG-IV): sequencing the most valuable type-strain genomes for metagenomic binning, comparative biology and taxonomic classification.</title>
        <authorList>
            <person name="Goeker M."/>
        </authorList>
    </citation>
    <scope>NUCLEOTIDE SEQUENCE [LARGE SCALE GENOMIC DNA]</scope>
    <source>
        <strain evidence="1 2">DSM 28650</strain>
    </source>
</reference>
<dbReference type="PANTHER" id="PTHR43611:SF3">
    <property type="entry name" value="FLAVIN MONONUCLEOTIDE HYDROLASE 1, CHLOROPLATIC"/>
    <property type="match status" value="1"/>
</dbReference>
<gene>
    <name evidence="1" type="ORF">J2Z44_004022</name>
</gene>
<dbReference type="InterPro" id="IPR036412">
    <property type="entry name" value="HAD-like_sf"/>
</dbReference>
<dbReference type="SFLD" id="SFLDS00003">
    <property type="entry name" value="Haloacid_Dehalogenase"/>
    <property type="match status" value="1"/>
</dbReference>
<evidence type="ECO:0000313" key="1">
    <source>
        <dbReference type="EMBL" id="MBP2024167.1"/>
    </source>
</evidence>
<keyword evidence="1" id="KW-0378">Hydrolase</keyword>
<evidence type="ECO:0000313" key="2">
    <source>
        <dbReference type="Proteomes" id="UP001519308"/>
    </source>
</evidence>
<dbReference type="NCBIfam" id="TIGR01509">
    <property type="entry name" value="HAD-SF-IA-v3"/>
    <property type="match status" value="1"/>
</dbReference>
<dbReference type="GO" id="GO:0016787">
    <property type="term" value="F:hydrolase activity"/>
    <property type="evidence" value="ECO:0007669"/>
    <property type="project" value="UniProtKB-KW"/>
</dbReference>
<sequence length="204" mass="23381">MIKAILFDFDGVLTVDATGSQSICNYVSKITGVDKTLFTKEYKKFNKVLLNGSIKHEDIWEKICEAINFQISIEVLFDSFINTPMDIEMCKLVKKLKGNNYIIGMVTHNKKDRIDAIRDYHRFNNLFDEITVSAEVGSGKEDKEIFLRTVKKLGVKANECVFIDNTEKNLIVPNEMGMETIFYDHTERNIDKLLSQLKALGIKL</sequence>
<keyword evidence="2" id="KW-1185">Reference proteome</keyword>
<dbReference type="InterPro" id="IPR006439">
    <property type="entry name" value="HAD-SF_hydro_IA"/>
</dbReference>
<accession>A0ABS4K8Q9</accession>
<dbReference type="PANTHER" id="PTHR43611">
    <property type="entry name" value="ALPHA-D-GLUCOSE 1-PHOSPHATE PHOSPHATASE"/>
    <property type="match status" value="1"/>
</dbReference>